<dbReference type="Gene3D" id="2.120.10.80">
    <property type="entry name" value="Kelch-type beta propeller"/>
    <property type="match status" value="1"/>
</dbReference>
<dbReference type="InterPro" id="IPR015915">
    <property type="entry name" value="Kelch-typ_b-propeller"/>
</dbReference>
<dbReference type="InterPro" id="IPR019937">
    <property type="entry name" value="Cycl-permuted_mutarotase"/>
</dbReference>
<protein>
    <submittedName>
        <fullName evidence="1">N-acetylneuraminate epimerase</fullName>
        <ecNumber evidence="1">5.1.3.24</ecNumber>
    </submittedName>
</protein>
<keyword evidence="1" id="KW-0413">Isomerase</keyword>
<dbReference type="InterPro" id="IPR056734">
    <property type="entry name" value="NANM"/>
</dbReference>
<evidence type="ECO:0000313" key="2">
    <source>
        <dbReference type="Proteomes" id="UP000249008"/>
    </source>
</evidence>
<dbReference type="SUPFAM" id="SSF117281">
    <property type="entry name" value="Kelch motif"/>
    <property type="match status" value="1"/>
</dbReference>
<dbReference type="NCBIfam" id="TIGR03548">
    <property type="entry name" value="mutarot_permut"/>
    <property type="match status" value="1"/>
</dbReference>
<organism evidence="1 2">
    <name type="scientific">Fusobacterium ulcerans</name>
    <dbReference type="NCBI Taxonomy" id="861"/>
    <lineage>
        <taxon>Bacteria</taxon>
        <taxon>Fusobacteriati</taxon>
        <taxon>Fusobacteriota</taxon>
        <taxon>Fusobacteriia</taxon>
        <taxon>Fusobacteriales</taxon>
        <taxon>Fusobacteriaceae</taxon>
        <taxon>Fusobacterium</taxon>
    </lineage>
</organism>
<dbReference type="Pfam" id="PF24996">
    <property type="entry name" value="NANM"/>
    <property type="match status" value="2"/>
</dbReference>
<dbReference type="PROSITE" id="PS51257">
    <property type="entry name" value="PROKAR_LIPOPROTEIN"/>
    <property type="match status" value="1"/>
</dbReference>
<gene>
    <name evidence="1" type="primary">nanM</name>
    <name evidence="1" type="ORF">NCTC12112_02938</name>
</gene>
<dbReference type="AlphaFoldDB" id="A0AAX2JED6"/>
<dbReference type="KEGG" id="ful:C4N20_05260"/>
<evidence type="ECO:0000313" key="1">
    <source>
        <dbReference type="EMBL" id="SQJ13796.1"/>
    </source>
</evidence>
<dbReference type="PANTHER" id="PTHR45632">
    <property type="entry name" value="LD33804P"/>
    <property type="match status" value="1"/>
</dbReference>
<name>A0AAX2JED6_9FUSO</name>
<proteinExistence type="predicted"/>
<sequence>MKKFVFAAILSALVLGGCTSTEVKMPGVERKITWEHAGNLPAQKGFEKNIGTAGVLSGVLEEKYVVVGGGANFPYDTVLNGGAKKLYSDVYLLKEKDGKLEVVEHINLNNEIGYGASVTVKDGVYYIGGAATTEADNDILFLSMKKGKLNVEKVGDLPFTLQNGTAVEKDGKLYVITGKQNGKATNKMYEYDIATEQSRELAPVPGAATRTQAVSQILDGKLYVFSGGDATAYTDGYKYDFITNEWTPAASVELNGKGISLLGASSVKLNEKEMMVIGGFNKEVYDNAVANLGSLKGEELAKFKAGYFGADPAEFNWNREVLIYNSDSDSWKSIGQLPFDAPCGEGLVLVGNKVFSINGEIKPGVRTDRMYTGTIIKK</sequence>
<reference evidence="1 2" key="1">
    <citation type="submission" date="2018-06" db="EMBL/GenBank/DDBJ databases">
        <authorList>
            <consortium name="Pathogen Informatics"/>
            <person name="Doyle S."/>
        </authorList>
    </citation>
    <scope>NUCLEOTIDE SEQUENCE [LARGE SCALE GENOMIC DNA]</scope>
    <source>
        <strain evidence="1 2">NCTC12112</strain>
    </source>
</reference>
<accession>A0AAX2JED6</accession>
<dbReference type="GeneID" id="78454206"/>
<dbReference type="RefSeq" id="WP_005979657.1">
    <property type="nucleotide sequence ID" value="NZ_CABKNW010000004.1"/>
</dbReference>
<dbReference type="Proteomes" id="UP000249008">
    <property type="component" value="Chromosome 1"/>
</dbReference>
<dbReference type="GO" id="GO:0016853">
    <property type="term" value="F:isomerase activity"/>
    <property type="evidence" value="ECO:0007669"/>
    <property type="project" value="UniProtKB-KW"/>
</dbReference>
<dbReference type="EC" id="5.1.3.24" evidence="1"/>
<dbReference type="EMBL" id="LS483487">
    <property type="protein sequence ID" value="SQJ13796.1"/>
    <property type="molecule type" value="Genomic_DNA"/>
</dbReference>